<dbReference type="InterPro" id="IPR017853">
    <property type="entry name" value="GH"/>
</dbReference>
<evidence type="ECO:0000259" key="3">
    <source>
        <dbReference type="Pfam" id="PF03537"/>
    </source>
</evidence>
<reference evidence="4 5" key="1">
    <citation type="submission" date="2021-01" db="EMBL/GenBank/DDBJ databases">
        <title>Whole genome shotgun sequence of Actinoplanes humidus NBRC 14915.</title>
        <authorList>
            <person name="Komaki H."/>
            <person name="Tamura T."/>
        </authorList>
    </citation>
    <scope>NUCLEOTIDE SEQUENCE [LARGE SCALE GENOMIC DNA]</scope>
    <source>
        <strain evidence="4 5">NBRC 14915</strain>
    </source>
</reference>
<evidence type="ECO:0000313" key="5">
    <source>
        <dbReference type="Proteomes" id="UP000603200"/>
    </source>
</evidence>
<protein>
    <recommendedName>
        <fullName evidence="3">Glycoside-hydrolase family GH114 TIM-barrel domain-containing protein</fullName>
    </recommendedName>
</protein>
<dbReference type="SUPFAM" id="SSF51445">
    <property type="entry name" value="(Trans)glycosidases"/>
    <property type="match status" value="1"/>
</dbReference>
<dbReference type="InterPro" id="IPR013785">
    <property type="entry name" value="Aldolase_TIM"/>
</dbReference>
<sequence length="342" mass="37666">MRLHGHRILCVAAVLFLMAACSEDSSPQPPAPSTSGLSPAPTVAPGPTSAPGPASAPGSTAPVPATPGSTTPVEFRSWAYQLQDYDGGKLDQLAAGPWQVVVVDLARDAHEDYFTAAEIAKVRSTGKRVLAYFEIGSIEDFRPEYPGLRRDAPELIANEWGDWPGEYFVRYYDERWWQRVVRPRVDQALRAGFDGVYLDTPLAYEEIDLGSVQGRDRQRLARDMAGLIARISAYAKGRSKDFLIVPQNSPELRHQPGYTAAVDGIAMEELFYQATDERCTEDYCAENLSETRALRDAGKFVLSVDYATRAADVRSACARYRTERFAGTVTVLDLDRPSPPCP</sequence>
<feature type="region of interest" description="Disordered" evidence="1">
    <location>
        <begin position="24"/>
        <end position="70"/>
    </location>
</feature>
<feature type="chain" id="PRO_5045040442" description="Glycoside-hydrolase family GH114 TIM-barrel domain-containing protein" evidence="2">
    <location>
        <begin position="20"/>
        <end position="342"/>
    </location>
</feature>
<organism evidence="4 5">
    <name type="scientific">Winogradskya humida</name>
    <dbReference type="NCBI Taxonomy" id="113566"/>
    <lineage>
        <taxon>Bacteria</taxon>
        <taxon>Bacillati</taxon>
        <taxon>Actinomycetota</taxon>
        <taxon>Actinomycetes</taxon>
        <taxon>Micromonosporales</taxon>
        <taxon>Micromonosporaceae</taxon>
        <taxon>Winogradskya</taxon>
    </lineage>
</organism>
<dbReference type="InterPro" id="IPR004352">
    <property type="entry name" value="GH114_TIM-barrel"/>
</dbReference>
<proteinExistence type="predicted"/>
<feature type="domain" description="Glycoside-hydrolase family GH114 TIM-barrel" evidence="3">
    <location>
        <begin position="77"/>
        <end position="336"/>
    </location>
</feature>
<evidence type="ECO:0000256" key="2">
    <source>
        <dbReference type="SAM" id="SignalP"/>
    </source>
</evidence>
<dbReference type="Proteomes" id="UP000603200">
    <property type="component" value="Unassembled WGS sequence"/>
</dbReference>
<comment type="caution">
    <text evidence="4">The sequence shown here is derived from an EMBL/GenBank/DDBJ whole genome shotgun (WGS) entry which is preliminary data.</text>
</comment>
<dbReference type="PANTHER" id="PTHR35882:SF2">
    <property type="entry name" value="PELA"/>
    <property type="match status" value="1"/>
</dbReference>
<keyword evidence="2" id="KW-0732">Signal</keyword>
<feature type="signal peptide" evidence="2">
    <location>
        <begin position="1"/>
        <end position="19"/>
    </location>
</feature>
<feature type="compositionally biased region" description="Low complexity" evidence="1">
    <location>
        <begin position="51"/>
        <end position="68"/>
    </location>
</feature>
<keyword evidence="5" id="KW-1185">Reference proteome</keyword>
<dbReference type="PROSITE" id="PS51257">
    <property type="entry name" value="PROKAR_LIPOPROTEIN"/>
    <property type="match status" value="1"/>
</dbReference>
<evidence type="ECO:0000313" key="4">
    <source>
        <dbReference type="EMBL" id="GIE22546.1"/>
    </source>
</evidence>
<dbReference type="PANTHER" id="PTHR35882">
    <property type="entry name" value="PELA"/>
    <property type="match status" value="1"/>
</dbReference>
<evidence type="ECO:0000256" key="1">
    <source>
        <dbReference type="SAM" id="MobiDB-lite"/>
    </source>
</evidence>
<dbReference type="Pfam" id="PF03537">
    <property type="entry name" value="Glyco_hydro_114"/>
    <property type="match status" value="1"/>
</dbReference>
<dbReference type="PRINTS" id="PR01545">
    <property type="entry name" value="THEMAYE10DUF"/>
</dbReference>
<dbReference type="Gene3D" id="3.20.20.70">
    <property type="entry name" value="Aldolase class I"/>
    <property type="match status" value="1"/>
</dbReference>
<dbReference type="InterPro" id="IPR016062">
    <property type="entry name" value="TM1410-rel"/>
</dbReference>
<dbReference type="EMBL" id="BOMN01000080">
    <property type="protein sequence ID" value="GIE22546.1"/>
    <property type="molecule type" value="Genomic_DNA"/>
</dbReference>
<accession>A0ABQ3ZVB2</accession>
<gene>
    <name evidence="4" type="ORF">Ahu01nite_056480</name>
</gene>
<name>A0ABQ3ZVB2_9ACTN</name>